<sequence>MDKKCMHQTCWKVALKGETRCEDHYVPRKKTTSYETDAFYNTARWRKLSKLQLSRNPVCEICERRPAEQVDHWLERRMLLGLSYQTNPDNLISECIPCHSTKSSIVKKLGLNSYGTIEYLLEHYPRDKGIDYLLEYEEKRKSGSYRKE</sequence>
<organism evidence="1 2">
    <name type="scientific">Aeromonas rivipollensis</name>
    <dbReference type="NCBI Taxonomy" id="948519"/>
    <lineage>
        <taxon>Bacteria</taxon>
        <taxon>Pseudomonadati</taxon>
        <taxon>Pseudomonadota</taxon>
        <taxon>Gammaproteobacteria</taxon>
        <taxon>Aeromonadales</taxon>
        <taxon>Aeromonadaceae</taxon>
        <taxon>Aeromonas</taxon>
    </lineage>
</organism>
<evidence type="ECO:0008006" key="3">
    <source>
        <dbReference type="Google" id="ProtNLM"/>
    </source>
</evidence>
<dbReference type="Proteomes" id="UP000472827">
    <property type="component" value="Unassembled WGS sequence"/>
</dbReference>
<evidence type="ECO:0000313" key="2">
    <source>
        <dbReference type="Proteomes" id="UP000472827"/>
    </source>
</evidence>
<keyword evidence="2" id="KW-1185">Reference proteome</keyword>
<dbReference type="RefSeq" id="WP_163136760.1">
    <property type="nucleotide sequence ID" value="NZ_JAAILA010000012.1"/>
</dbReference>
<proteinExistence type="predicted"/>
<comment type="caution">
    <text evidence="1">The sequence shown here is derived from an EMBL/GenBank/DDBJ whole genome shotgun (WGS) entry which is preliminary data.</text>
</comment>
<protein>
    <recommendedName>
        <fullName evidence="3">HNH endonuclease</fullName>
    </recommendedName>
</protein>
<reference evidence="1 2" key="1">
    <citation type="submission" date="2020-02" db="EMBL/GenBank/DDBJ databases">
        <title>Genome sequencing of Aeromonas rivipollensis.</title>
        <authorList>
            <person name="Fono-Tamo Ubani E.K."/>
            <person name="Lekota K.E."/>
        </authorList>
    </citation>
    <scope>NUCLEOTIDE SEQUENCE [LARGE SCALE GENOMIC DNA]</scope>
    <source>
        <strain evidence="1 2">G78</strain>
    </source>
</reference>
<dbReference type="Gene3D" id="1.10.30.50">
    <property type="match status" value="1"/>
</dbReference>
<accession>A0ABX0CYF1</accession>
<dbReference type="EMBL" id="JAAILA010000012">
    <property type="protein sequence ID" value="NEX88888.1"/>
    <property type="molecule type" value="Genomic_DNA"/>
</dbReference>
<name>A0ABX0CYF1_9GAMM</name>
<evidence type="ECO:0000313" key="1">
    <source>
        <dbReference type="EMBL" id="NEX88888.1"/>
    </source>
</evidence>
<gene>
    <name evidence="1" type="ORF">G4923_09245</name>
</gene>